<comment type="caution">
    <text evidence="1">The sequence shown here is derived from an EMBL/GenBank/DDBJ whole genome shotgun (WGS) entry which is preliminary data.</text>
</comment>
<proteinExistence type="predicted"/>
<dbReference type="RefSeq" id="WP_256616932.1">
    <property type="nucleotide sequence ID" value="NZ_JANIBK010000172.1"/>
</dbReference>
<reference evidence="1 2" key="1">
    <citation type="submission" date="2022-07" db="EMBL/GenBank/DDBJ databases">
        <title>Methylomonas rivi sp. nov., Methylomonas rosea sp. nov., Methylomonas aureus sp. nov. and Methylomonas subterranea sp. nov., four novel methanotrophs isolated from a freshwater creek and the deep terrestrial subsurface.</title>
        <authorList>
            <person name="Abin C."/>
            <person name="Sankaranarayanan K."/>
            <person name="Garner C."/>
            <person name="Sindelar R."/>
            <person name="Kotary K."/>
            <person name="Garner R."/>
            <person name="Barclay S."/>
            <person name="Lawson P."/>
            <person name="Krumholz L."/>
        </authorList>
    </citation>
    <scope>NUCLEOTIDE SEQUENCE [LARGE SCALE GENOMIC DNA]</scope>
    <source>
        <strain evidence="1 2">WSC-6</strain>
    </source>
</reference>
<evidence type="ECO:0000313" key="1">
    <source>
        <dbReference type="EMBL" id="MCQ8130509.1"/>
    </source>
</evidence>
<organism evidence="1 2">
    <name type="scientific">Methylomonas rivi</name>
    <dbReference type="NCBI Taxonomy" id="2952226"/>
    <lineage>
        <taxon>Bacteria</taxon>
        <taxon>Pseudomonadati</taxon>
        <taxon>Pseudomonadota</taxon>
        <taxon>Gammaproteobacteria</taxon>
        <taxon>Methylococcales</taxon>
        <taxon>Methylococcaceae</taxon>
        <taxon>Methylomonas</taxon>
    </lineage>
</organism>
<gene>
    <name evidence="1" type="ORF">NP596_18765</name>
</gene>
<dbReference type="Proteomes" id="UP001524586">
    <property type="component" value="Unassembled WGS sequence"/>
</dbReference>
<accession>A0ABT1U9G4</accession>
<sequence length="76" mass="8480">MEQNQTNVNVTLPIQTFVPLMTQKQFAELSGLSRDAVKAQVINGYWPSVKVGKYRMINLIILVDQLKVAESEMVGG</sequence>
<evidence type="ECO:0000313" key="2">
    <source>
        <dbReference type="Proteomes" id="UP001524586"/>
    </source>
</evidence>
<keyword evidence="2" id="KW-1185">Reference proteome</keyword>
<evidence type="ECO:0008006" key="3">
    <source>
        <dbReference type="Google" id="ProtNLM"/>
    </source>
</evidence>
<name>A0ABT1U9G4_9GAMM</name>
<protein>
    <recommendedName>
        <fullName evidence="3">Helix-turn-helix domain-containing protein</fullName>
    </recommendedName>
</protein>
<dbReference type="EMBL" id="JANIBK010000172">
    <property type="protein sequence ID" value="MCQ8130509.1"/>
    <property type="molecule type" value="Genomic_DNA"/>
</dbReference>